<dbReference type="RefSeq" id="XP_026100403.1">
    <property type="nucleotide sequence ID" value="XM_026244618.1"/>
</dbReference>
<feature type="signal peptide" evidence="5">
    <location>
        <begin position="1"/>
        <end position="19"/>
    </location>
</feature>
<evidence type="ECO:0000313" key="8">
    <source>
        <dbReference type="RefSeq" id="XP_026100403.1"/>
    </source>
</evidence>
<dbReference type="PANTHER" id="PTHR10903">
    <property type="entry name" value="GTPASE, IMAP FAMILY MEMBER-RELATED"/>
    <property type="match status" value="1"/>
</dbReference>
<dbReference type="OrthoDB" id="8954335at2759"/>
<dbReference type="KEGG" id="caua:113071255"/>
<sequence length="642" mass="72377">MCPSFKELLILCIIVPAIAIGIQISKQQKQDLDDVGDPLRILLVGKTGVGKSATGNTILRQKFFKSEISSSSVTGQCEKFHAIINGRKLSVIDSPGLFDTSLTVDEVVNRIKLCIPLSAPGPHVFLVVIQLGRFTDEEAKAVRIIQAVFGEESSNYIMTLFTHGDRLEGKNIHTFVRENPKLLSFIKTCSGRYHVFNNKAQNPEQVNQLLDQIDKMVTGNGGQYYTSEMLERVERAIEKEKQRLLKENEEQRQREIEALRTQLEDEAYDKALKKLNNKYEEEARIQAETGLPYLIHLVSSLIKSLSKFFWESKTKPSSVTSTRTTICTMCSSFKTVYDISLRPSTMTSKSWNSPTFSTRLLLLCVIVAAVSIGLQWTSVISINKNSIFKQQKQDLDDTGEPLRILLVGKTGNGKSTTGNTILGQKVFKSEISFSSVTGQCEKFNAIINSRNVSVIDSPGLFDTSLTVDEVVNRIKLCIPLSAPGPHVFLVVIQLGRFTDEEAEAVRIIQAVFGEESSNYIMTLFTHGDRLEGKNIHTFVRDNPKLLSFIKTCSGRYHVFNNKEQNPEQVNQLLDQIDKMVTGNGGQYYTSEMLERVERAIEKEKQRLLKENEEQRQREIEALRAQLEDEAYDKALKKLNNNK</sequence>
<gene>
    <name evidence="8" type="primary">LOC113071255</name>
</gene>
<dbReference type="PROSITE" id="PS51720">
    <property type="entry name" value="G_AIG1"/>
    <property type="match status" value="2"/>
</dbReference>
<organism evidence="7 8">
    <name type="scientific">Carassius auratus</name>
    <name type="common">Goldfish</name>
    <dbReference type="NCBI Taxonomy" id="7957"/>
    <lineage>
        <taxon>Eukaryota</taxon>
        <taxon>Metazoa</taxon>
        <taxon>Chordata</taxon>
        <taxon>Craniata</taxon>
        <taxon>Vertebrata</taxon>
        <taxon>Euteleostomi</taxon>
        <taxon>Actinopterygii</taxon>
        <taxon>Neopterygii</taxon>
        <taxon>Teleostei</taxon>
        <taxon>Ostariophysi</taxon>
        <taxon>Cypriniformes</taxon>
        <taxon>Cyprinidae</taxon>
        <taxon>Cyprininae</taxon>
        <taxon>Carassius</taxon>
    </lineage>
</organism>
<dbReference type="AlphaFoldDB" id="A0A6P6MVM1"/>
<evidence type="ECO:0000256" key="5">
    <source>
        <dbReference type="SAM" id="SignalP"/>
    </source>
</evidence>
<dbReference type="InterPro" id="IPR045058">
    <property type="entry name" value="GIMA/IAN/Toc"/>
</dbReference>
<keyword evidence="2" id="KW-0547">Nucleotide-binding</keyword>
<evidence type="ECO:0000313" key="7">
    <source>
        <dbReference type="Proteomes" id="UP000515129"/>
    </source>
</evidence>
<comment type="similarity">
    <text evidence="1">Belongs to the TRAFAC class TrmE-Era-EngA-EngB-Septin-like GTPase superfamily. AIG1/Toc34/Toc159-like paraseptin GTPase family. IAN subfamily.</text>
</comment>
<reference evidence="8" key="1">
    <citation type="submission" date="2025-08" db="UniProtKB">
        <authorList>
            <consortium name="RefSeq"/>
        </authorList>
    </citation>
    <scope>IDENTIFICATION</scope>
    <source>
        <strain evidence="8">Wakin</strain>
        <tissue evidence="8">Muscle</tissue>
    </source>
</reference>
<protein>
    <submittedName>
        <fullName evidence="8">Uncharacterized protein LOC113071255</fullName>
    </submittedName>
</protein>
<feature type="coiled-coil region" evidence="4">
    <location>
        <begin position="590"/>
        <end position="629"/>
    </location>
</feature>
<evidence type="ECO:0000256" key="3">
    <source>
        <dbReference type="ARBA" id="ARBA00023134"/>
    </source>
</evidence>
<evidence type="ECO:0000256" key="2">
    <source>
        <dbReference type="ARBA" id="ARBA00022741"/>
    </source>
</evidence>
<dbReference type="CDD" id="cd01852">
    <property type="entry name" value="AIG1"/>
    <property type="match status" value="2"/>
</dbReference>
<accession>A0A6P6MVM1</accession>
<dbReference type="GO" id="GO:0005525">
    <property type="term" value="F:GTP binding"/>
    <property type="evidence" value="ECO:0007669"/>
    <property type="project" value="UniProtKB-KW"/>
</dbReference>
<evidence type="ECO:0000256" key="1">
    <source>
        <dbReference type="ARBA" id="ARBA00008535"/>
    </source>
</evidence>
<dbReference type="InterPro" id="IPR006703">
    <property type="entry name" value="G_AIG1"/>
</dbReference>
<evidence type="ECO:0000259" key="6">
    <source>
        <dbReference type="PROSITE" id="PS51720"/>
    </source>
</evidence>
<feature type="coiled-coil region" evidence="4">
    <location>
        <begin position="227"/>
        <end position="266"/>
    </location>
</feature>
<dbReference type="SUPFAM" id="SSF52540">
    <property type="entry name" value="P-loop containing nucleoside triphosphate hydrolases"/>
    <property type="match status" value="2"/>
</dbReference>
<dbReference type="FunFam" id="3.40.50.300:FF:000366">
    <property type="entry name" value="GTPase, IMAP family member 2"/>
    <property type="match status" value="2"/>
</dbReference>
<dbReference type="PANTHER" id="PTHR10903:SF186">
    <property type="entry name" value="GTPASE IMAP FAMILY MEMBER 4-LIKE-RELATED"/>
    <property type="match status" value="1"/>
</dbReference>
<keyword evidence="3" id="KW-0342">GTP-binding</keyword>
<feature type="domain" description="AIG1-type G" evidence="6">
    <location>
        <begin position="399"/>
        <end position="597"/>
    </location>
</feature>
<feature type="chain" id="PRO_5027657548" evidence="5">
    <location>
        <begin position="20"/>
        <end position="642"/>
    </location>
</feature>
<proteinExistence type="inferred from homology"/>
<keyword evidence="5" id="KW-0732">Signal</keyword>
<dbReference type="InterPro" id="IPR027417">
    <property type="entry name" value="P-loop_NTPase"/>
</dbReference>
<dbReference type="Proteomes" id="UP000515129">
    <property type="component" value="Unplaced"/>
</dbReference>
<feature type="domain" description="AIG1-type G" evidence="6">
    <location>
        <begin position="36"/>
        <end position="234"/>
    </location>
</feature>
<name>A0A6P6MVM1_CARAU</name>
<keyword evidence="7" id="KW-1185">Reference proteome</keyword>
<dbReference type="GeneID" id="113071255"/>
<evidence type="ECO:0000256" key="4">
    <source>
        <dbReference type="SAM" id="Coils"/>
    </source>
</evidence>
<dbReference type="Pfam" id="PF04548">
    <property type="entry name" value="AIG1"/>
    <property type="match status" value="2"/>
</dbReference>
<keyword evidence="4" id="KW-0175">Coiled coil</keyword>
<dbReference type="Gene3D" id="3.40.50.300">
    <property type="entry name" value="P-loop containing nucleotide triphosphate hydrolases"/>
    <property type="match status" value="2"/>
</dbReference>